<dbReference type="InterPro" id="IPR001079">
    <property type="entry name" value="Galectin_CRD"/>
</dbReference>
<accession>A0A6P7ZHS2</accession>
<dbReference type="CTD" id="85329"/>
<name>A0A6P7ZHS2_9AMPH</name>
<dbReference type="InterPro" id="IPR013320">
    <property type="entry name" value="ConA-like_dom_sf"/>
</dbReference>
<dbReference type="CDD" id="cd00070">
    <property type="entry name" value="GLECT"/>
    <property type="match status" value="1"/>
</dbReference>
<organism evidence="5 6">
    <name type="scientific">Microcaecilia unicolor</name>
    <dbReference type="NCBI Taxonomy" id="1415580"/>
    <lineage>
        <taxon>Eukaryota</taxon>
        <taxon>Metazoa</taxon>
        <taxon>Chordata</taxon>
        <taxon>Craniata</taxon>
        <taxon>Vertebrata</taxon>
        <taxon>Euteleostomi</taxon>
        <taxon>Amphibia</taxon>
        <taxon>Gymnophiona</taxon>
        <taxon>Siphonopidae</taxon>
        <taxon>Microcaecilia</taxon>
    </lineage>
</organism>
<dbReference type="SMART" id="SM00908">
    <property type="entry name" value="Gal-bind_lectin"/>
    <property type="match status" value="2"/>
</dbReference>
<dbReference type="InterPro" id="IPR044156">
    <property type="entry name" value="Galectin-like"/>
</dbReference>
<evidence type="ECO:0000313" key="5">
    <source>
        <dbReference type="Proteomes" id="UP000515156"/>
    </source>
</evidence>
<reference evidence="5" key="1">
    <citation type="submission" date="2024-06" db="UniProtKB">
        <authorList>
            <consortium name="RefSeq"/>
        </authorList>
    </citation>
    <scope>NUCLEOTIDE SEQUENCE [LARGE SCALE GENOMIC DNA]</scope>
</reference>
<dbReference type="FunCoup" id="A0A6P7ZHS2">
    <property type="interactions" value="9"/>
</dbReference>
<dbReference type="FunFam" id="2.60.120.200:FF:000124">
    <property type="entry name" value="Galectin-4"/>
    <property type="match status" value="1"/>
</dbReference>
<dbReference type="PANTHER" id="PTHR11346">
    <property type="entry name" value="GALECTIN"/>
    <property type="match status" value="1"/>
</dbReference>
<dbReference type="GO" id="GO:0005737">
    <property type="term" value="C:cytoplasm"/>
    <property type="evidence" value="ECO:0007669"/>
    <property type="project" value="TreeGrafter"/>
</dbReference>
<evidence type="ECO:0000313" key="6">
    <source>
        <dbReference type="RefSeq" id="XP_030074785.1"/>
    </source>
</evidence>
<dbReference type="RefSeq" id="XP_030074785.1">
    <property type="nucleotide sequence ID" value="XM_030218925.1"/>
</dbReference>
<protein>
    <recommendedName>
        <fullName evidence="3">Galectin</fullName>
    </recommendedName>
</protein>
<dbReference type="Gene3D" id="2.60.120.200">
    <property type="match status" value="2"/>
</dbReference>
<dbReference type="Pfam" id="PF00337">
    <property type="entry name" value="Gal-bind_lectin"/>
    <property type="match status" value="2"/>
</dbReference>
<dbReference type="SMART" id="SM00276">
    <property type="entry name" value="GLECT"/>
    <property type="match status" value="2"/>
</dbReference>
<evidence type="ECO:0000256" key="1">
    <source>
        <dbReference type="ARBA" id="ARBA00022734"/>
    </source>
</evidence>
<dbReference type="KEGG" id="muo:115480328"/>
<dbReference type="PANTHER" id="PTHR11346:SF111">
    <property type="entry name" value="GALECTIN-12"/>
    <property type="match status" value="1"/>
</dbReference>
<reference evidence="6" key="2">
    <citation type="submission" date="2025-08" db="UniProtKB">
        <authorList>
            <consortium name="RefSeq"/>
        </authorList>
    </citation>
    <scope>IDENTIFICATION</scope>
</reference>
<evidence type="ECO:0000259" key="4">
    <source>
        <dbReference type="PROSITE" id="PS51304"/>
    </source>
</evidence>
<feature type="domain" description="Galectin" evidence="4">
    <location>
        <begin position="21"/>
        <end position="154"/>
    </location>
</feature>
<dbReference type="PROSITE" id="PS51304">
    <property type="entry name" value="GALECTIN"/>
    <property type="match status" value="2"/>
</dbReference>
<sequence>MDACPAPFLLQPPVFYPVVPYITTIFGGLYHGKLVLLQGMVPKNAERFQVDFQYGCSIRPRADIGFHFNPRFHSVPYVVCNTLQHERWMEQQKSPGLPLKGGDLFQLLFLFLDKKVQVSVNGQHFLEYWYRLPLERMDTLGVFGDVSVRCIAFLNSNPFAETSYPFCEPLLLNSSELALPFSRLLTGRLAPGHLIIVRGLVHQDVEDFSLVLTPKSDGNDVKLSVCFQERELRWSSGPSQGWQEKVSLAFFPFHPLRFFEIILLCQAEGFKLAMNGVPLGEFHPPGFSLLQMAWLKIKMLPADTFHYITMWQVEVAFIPDLRQGVT</sequence>
<dbReference type="GeneID" id="115480328"/>
<proteinExistence type="predicted"/>
<keyword evidence="2" id="KW-0677">Repeat</keyword>
<dbReference type="SUPFAM" id="SSF49899">
    <property type="entry name" value="Concanavalin A-like lectins/glucanases"/>
    <property type="match status" value="2"/>
</dbReference>
<dbReference type="AlphaFoldDB" id="A0A6P7ZHS2"/>
<dbReference type="GO" id="GO:0030395">
    <property type="term" value="F:lactose binding"/>
    <property type="evidence" value="ECO:0007669"/>
    <property type="project" value="TreeGrafter"/>
</dbReference>
<keyword evidence="5" id="KW-1185">Reference proteome</keyword>
<dbReference type="InParanoid" id="A0A6P7ZHS2"/>
<dbReference type="OrthoDB" id="6251307at2759"/>
<dbReference type="Proteomes" id="UP000515156">
    <property type="component" value="Chromosome 11"/>
</dbReference>
<evidence type="ECO:0000256" key="3">
    <source>
        <dbReference type="RuleBase" id="RU102079"/>
    </source>
</evidence>
<dbReference type="GO" id="GO:0097193">
    <property type="term" value="P:intrinsic apoptotic signaling pathway"/>
    <property type="evidence" value="ECO:0007669"/>
    <property type="project" value="TreeGrafter"/>
</dbReference>
<keyword evidence="1 3" id="KW-0430">Lectin</keyword>
<gene>
    <name evidence="6" type="primary">LGALS12</name>
</gene>
<evidence type="ECO:0000256" key="2">
    <source>
        <dbReference type="ARBA" id="ARBA00022737"/>
    </source>
</evidence>
<feature type="domain" description="Galectin" evidence="4">
    <location>
        <begin position="181"/>
        <end position="316"/>
    </location>
</feature>